<name>A0A4Y5TXD8_9CAUD</name>
<protein>
    <submittedName>
        <fullName evidence="1">Uncharacterized protein</fullName>
    </submittedName>
</protein>
<organism evidence="1 2">
    <name type="scientific">Aeromonas phage 2L372D</name>
    <dbReference type="NCBI Taxonomy" id="2588097"/>
    <lineage>
        <taxon>Viruses</taxon>
        <taxon>Duplodnaviria</taxon>
        <taxon>Heunggongvirae</taxon>
        <taxon>Uroviricota</taxon>
        <taxon>Caudoviricetes</taxon>
        <taxon>Plateaulakevirus</taxon>
        <taxon>Plateaulakevirus pv2L372D</taxon>
    </lineage>
</organism>
<evidence type="ECO:0000313" key="1">
    <source>
        <dbReference type="EMBL" id="QDB74052.1"/>
    </source>
</evidence>
<dbReference type="Proteomes" id="UP000316128">
    <property type="component" value="Segment"/>
</dbReference>
<dbReference type="EMBL" id="MK804893">
    <property type="protein sequence ID" value="QDB74052.1"/>
    <property type="molecule type" value="Genomic_DNA"/>
</dbReference>
<gene>
    <name evidence="1" type="ORF">2L372D_138</name>
</gene>
<accession>A0A4Y5TXD8</accession>
<proteinExistence type="predicted"/>
<sequence>MEQQNNNKPIGTENLSKEAALLSHEEVEYFKSVPTNLHVVLNVIKNGVVIDKQDTTFVSEDEADMFSRTLATTVSGLPLDFWSVSTSDIAVYYSLTDPDNPNTMFRITIYPKNLK</sequence>
<keyword evidence="2" id="KW-1185">Reference proteome</keyword>
<evidence type="ECO:0000313" key="2">
    <source>
        <dbReference type="Proteomes" id="UP000316128"/>
    </source>
</evidence>
<reference evidence="1 2" key="1">
    <citation type="submission" date="2019-04" db="EMBL/GenBank/DDBJ databases">
        <title>Nine Novel Phages from a Plateau Lake in Southwest China Provide Insights into Aeromonas Phage Diversity.</title>
        <authorList>
            <person name="Xiao W."/>
            <person name="Bai M."/>
            <person name="Wang Y."/>
            <person name="Cui X."/>
        </authorList>
    </citation>
    <scope>NUCLEOTIDE SEQUENCE [LARGE SCALE GENOMIC DNA]</scope>
</reference>